<gene>
    <name evidence="2" type="ORF">PanWU01x14_162850</name>
</gene>
<dbReference type="AlphaFoldDB" id="A0A2P5CD40"/>
<evidence type="ECO:0000313" key="2">
    <source>
        <dbReference type="EMBL" id="PON58970.1"/>
    </source>
</evidence>
<feature type="coiled-coil region" evidence="1">
    <location>
        <begin position="64"/>
        <end position="98"/>
    </location>
</feature>
<dbReference type="OrthoDB" id="909915at2759"/>
<sequence length="303" mass="34675">MDGIQTNKLLKCSTTQEEIPEKGLFCLPNLVDRDKTSRELVKQFATLTIDDTRSRNMLVLVTGTMSVEEQHQEIQKTLAEKEEEVTRLSVELAKQASDCYILKHIIEGMIKRKEIEIDSSLSKAASNNISSIDRNYVHVTHSSKGAILVAFKVDKEVSIAQSYTELLKSGNSNIHILYELLAEPNLEIWNESSNDEDDPRNTWHIYAQKEDKNTPNFLLAKNRTSAGYGIKFWGRQEPKKDKKKNRVKKKTQFLNEDKYEQPEKTLVTLKEYLLEELCKGELSENDEVAHCCMTTTEISQISS</sequence>
<keyword evidence="3" id="KW-1185">Reference proteome</keyword>
<dbReference type="EMBL" id="JXTB01000144">
    <property type="protein sequence ID" value="PON58970.1"/>
    <property type="molecule type" value="Genomic_DNA"/>
</dbReference>
<evidence type="ECO:0000313" key="3">
    <source>
        <dbReference type="Proteomes" id="UP000237105"/>
    </source>
</evidence>
<proteinExistence type="predicted"/>
<accession>A0A2P5CD40</accession>
<protein>
    <submittedName>
        <fullName evidence="2">Uncharacterized protein</fullName>
    </submittedName>
</protein>
<name>A0A2P5CD40_PARAD</name>
<reference evidence="3" key="1">
    <citation type="submission" date="2016-06" db="EMBL/GenBank/DDBJ databases">
        <title>Parallel loss of symbiosis genes in relatives of nitrogen-fixing non-legume Parasponia.</title>
        <authorList>
            <person name="Van Velzen R."/>
            <person name="Holmer R."/>
            <person name="Bu F."/>
            <person name="Rutten L."/>
            <person name="Van Zeijl A."/>
            <person name="Liu W."/>
            <person name="Santuari L."/>
            <person name="Cao Q."/>
            <person name="Sharma T."/>
            <person name="Shen D."/>
            <person name="Roswanjaya Y."/>
            <person name="Wardhani T."/>
            <person name="Kalhor M.S."/>
            <person name="Jansen J."/>
            <person name="Van den Hoogen J."/>
            <person name="Gungor B."/>
            <person name="Hartog M."/>
            <person name="Hontelez J."/>
            <person name="Verver J."/>
            <person name="Yang W.-C."/>
            <person name="Schijlen E."/>
            <person name="Repin R."/>
            <person name="Schilthuizen M."/>
            <person name="Schranz E."/>
            <person name="Heidstra R."/>
            <person name="Miyata K."/>
            <person name="Fedorova E."/>
            <person name="Kohlen W."/>
            <person name="Bisseling T."/>
            <person name="Smit S."/>
            <person name="Geurts R."/>
        </authorList>
    </citation>
    <scope>NUCLEOTIDE SEQUENCE [LARGE SCALE GENOMIC DNA]</scope>
    <source>
        <strain evidence="3">cv. WU1-14</strain>
    </source>
</reference>
<dbReference type="Proteomes" id="UP000237105">
    <property type="component" value="Unassembled WGS sequence"/>
</dbReference>
<comment type="caution">
    <text evidence="2">The sequence shown here is derived from an EMBL/GenBank/DDBJ whole genome shotgun (WGS) entry which is preliminary data.</text>
</comment>
<evidence type="ECO:0000256" key="1">
    <source>
        <dbReference type="SAM" id="Coils"/>
    </source>
</evidence>
<organism evidence="2 3">
    <name type="scientific">Parasponia andersonii</name>
    <name type="common">Sponia andersonii</name>
    <dbReference type="NCBI Taxonomy" id="3476"/>
    <lineage>
        <taxon>Eukaryota</taxon>
        <taxon>Viridiplantae</taxon>
        <taxon>Streptophyta</taxon>
        <taxon>Embryophyta</taxon>
        <taxon>Tracheophyta</taxon>
        <taxon>Spermatophyta</taxon>
        <taxon>Magnoliopsida</taxon>
        <taxon>eudicotyledons</taxon>
        <taxon>Gunneridae</taxon>
        <taxon>Pentapetalae</taxon>
        <taxon>rosids</taxon>
        <taxon>fabids</taxon>
        <taxon>Rosales</taxon>
        <taxon>Cannabaceae</taxon>
        <taxon>Parasponia</taxon>
    </lineage>
</organism>
<keyword evidence="1" id="KW-0175">Coiled coil</keyword>